<dbReference type="OrthoDB" id="798763at2"/>
<sequence>MYRSILPLWIMLCVAFISCNNNKPKPVSDDITKTAVTVNQKKDSVINNPKKNYGNATVAEPCVKCIIGVIQKTIDYKVVTSSRSTKDIYYVVNWIEGAQPQDTTNKKKATNSLKVEILEKNATNPKVASFIYDNSLSKLYFELNNGKNEVNIDKAELKLIRDKCYWGVASAK</sequence>
<dbReference type="EMBL" id="SEWG01000001">
    <property type="protein sequence ID" value="RYU92518.1"/>
    <property type="molecule type" value="Genomic_DNA"/>
</dbReference>
<dbReference type="Proteomes" id="UP000293331">
    <property type="component" value="Unassembled WGS sequence"/>
</dbReference>
<proteinExistence type="predicted"/>
<dbReference type="PROSITE" id="PS51257">
    <property type="entry name" value="PROKAR_LIPOPROTEIN"/>
    <property type="match status" value="1"/>
</dbReference>
<organism evidence="1 2">
    <name type="scientific">Mucilaginibacter terrigena</name>
    <dbReference type="NCBI Taxonomy" id="2492395"/>
    <lineage>
        <taxon>Bacteria</taxon>
        <taxon>Pseudomonadati</taxon>
        <taxon>Bacteroidota</taxon>
        <taxon>Sphingobacteriia</taxon>
        <taxon>Sphingobacteriales</taxon>
        <taxon>Sphingobacteriaceae</taxon>
        <taxon>Mucilaginibacter</taxon>
    </lineage>
</organism>
<evidence type="ECO:0008006" key="3">
    <source>
        <dbReference type="Google" id="ProtNLM"/>
    </source>
</evidence>
<accession>A0A4Q5LSF5</accession>
<gene>
    <name evidence="1" type="ORF">EWM62_03545</name>
</gene>
<evidence type="ECO:0000313" key="2">
    <source>
        <dbReference type="Proteomes" id="UP000293331"/>
    </source>
</evidence>
<dbReference type="AlphaFoldDB" id="A0A4Q5LSF5"/>
<protein>
    <recommendedName>
        <fullName evidence="3">Lipoprotein</fullName>
    </recommendedName>
</protein>
<keyword evidence="2" id="KW-1185">Reference proteome</keyword>
<dbReference type="RefSeq" id="WP_129875245.1">
    <property type="nucleotide sequence ID" value="NZ_SEWG01000001.1"/>
</dbReference>
<comment type="caution">
    <text evidence="1">The sequence shown here is derived from an EMBL/GenBank/DDBJ whole genome shotgun (WGS) entry which is preliminary data.</text>
</comment>
<reference evidence="1 2" key="1">
    <citation type="submission" date="2019-02" db="EMBL/GenBank/DDBJ databases">
        <title>Bacterial novel species Mucilaginibacter sp. 17JY9-4 isolated from soil.</title>
        <authorList>
            <person name="Jung H.-Y."/>
        </authorList>
    </citation>
    <scope>NUCLEOTIDE SEQUENCE [LARGE SCALE GENOMIC DNA]</scope>
    <source>
        <strain evidence="1 2">17JY9-4</strain>
    </source>
</reference>
<evidence type="ECO:0000313" key="1">
    <source>
        <dbReference type="EMBL" id="RYU92518.1"/>
    </source>
</evidence>
<name>A0A4Q5LSF5_9SPHI</name>